<dbReference type="PATRIC" id="fig|1618436.3.peg.1426"/>
<evidence type="ECO:0000256" key="2">
    <source>
        <dbReference type="ARBA" id="ARBA00022485"/>
    </source>
</evidence>
<evidence type="ECO:0000313" key="9">
    <source>
        <dbReference type="EMBL" id="KKS83487.1"/>
    </source>
</evidence>
<dbReference type="SMART" id="SM00729">
    <property type="entry name" value="Elp3"/>
    <property type="match status" value="1"/>
</dbReference>
<dbReference type="PANTHER" id="PTHR43020:SF2">
    <property type="entry name" value="MITOCHONDRIAL TRNA METHYLTHIOTRANSFERASE CDK5RAP1"/>
    <property type="match status" value="1"/>
</dbReference>
<organism evidence="9 10">
    <name type="scientific">Candidatus Gottesmanbacteria bacterium GW2011_GWA1_43_11</name>
    <dbReference type="NCBI Taxonomy" id="1618436"/>
    <lineage>
        <taxon>Bacteria</taxon>
        <taxon>Candidatus Gottesmaniibacteriota</taxon>
    </lineage>
</organism>
<dbReference type="Proteomes" id="UP000034543">
    <property type="component" value="Unassembled WGS sequence"/>
</dbReference>
<gene>
    <name evidence="9" type="ORF">UV59_C0038G0012</name>
</gene>
<dbReference type="InterPro" id="IPR020612">
    <property type="entry name" value="Methylthiotransferase_CS"/>
</dbReference>
<feature type="domain" description="Radical SAM core" evidence="8">
    <location>
        <begin position="141"/>
        <end position="428"/>
    </location>
</feature>
<evidence type="ECO:0000256" key="6">
    <source>
        <dbReference type="ARBA" id="ARBA00023014"/>
    </source>
</evidence>
<dbReference type="GO" id="GO:0005829">
    <property type="term" value="C:cytosol"/>
    <property type="evidence" value="ECO:0007669"/>
    <property type="project" value="TreeGrafter"/>
</dbReference>
<dbReference type="GO" id="GO:0051539">
    <property type="term" value="F:4 iron, 4 sulfur cluster binding"/>
    <property type="evidence" value="ECO:0007669"/>
    <property type="project" value="UniProtKB-KW"/>
</dbReference>
<evidence type="ECO:0000259" key="7">
    <source>
        <dbReference type="PROSITE" id="PS51449"/>
    </source>
</evidence>
<dbReference type="InterPro" id="IPR013848">
    <property type="entry name" value="Methylthiotransferase_N"/>
</dbReference>
<dbReference type="GO" id="GO:0046872">
    <property type="term" value="F:metal ion binding"/>
    <property type="evidence" value="ECO:0007669"/>
    <property type="project" value="UniProtKB-KW"/>
</dbReference>
<comment type="cofactor">
    <cofactor evidence="1">
        <name>[4Fe-4S] cluster</name>
        <dbReference type="ChEBI" id="CHEBI:49883"/>
    </cofactor>
</comment>
<evidence type="ECO:0000259" key="8">
    <source>
        <dbReference type="PROSITE" id="PS51918"/>
    </source>
</evidence>
<dbReference type="InterPro" id="IPR038135">
    <property type="entry name" value="Methylthiotransferase_N_sf"/>
</dbReference>
<accession>A0A0G1CD45</accession>
<dbReference type="SFLD" id="SFLDS00029">
    <property type="entry name" value="Radical_SAM"/>
    <property type="match status" value="1"/>
</dbReference>
<feature type="domain" description="MTTase N-terminal" evidence="7">
    <location>
        <begin position="1"/>
        <end position="147"/>
    </location>
</feature>
<dbReference type="Gene3D" id="3.80.30.20">
    <property type="entry name" value="tm_1862 like domain"/>
    <property type="match status" value="2"/>
</dbReference>
<protein>
    <submittedName>
        <fullName evidence="9">RNA modification enzyme, MiaB family</fullName>
    </submittedName>
</protein>
<dbReference type="Pfam" id="PF00919">
    <property type="entry name" value="UPF0004"/>
    <property type="match status" value="1"/>
</dbReference>
<dbReference type="FunFam" id="3.40.50.12160:FF:000003">
    <property type="entry name" value="CDK5 regulatory subunit-associated protein 1"/>
    <property type="match status" value="1"/>
</dbReference>
<dbReference type="STRING" id="1618436.UV59_C0038G0012"/>
<dbReference type="PROSITE" id="PS51918">
    <property type="entry name" value="RADICAL_SAM"/>
    <property type="match status" value="1"/>
</dbReference>
<evidence type="ECO:0000256" key="3">
    <source>
        <dbReference type="ARBA" id="ARBA00022691"/>
    </source>
</evidence>
<keyword evidence="4" id="KW-0479">Metal-binding</keyword>
<keyword evidence="6" id="KW-0411">Iron-sulfur</keyword>
<dbReference type="AlphaFoldDB" id="A0A0G1CD45"/>
<dbReference type="InterPro" id="IPR007197">
    <property type="entry name" value="rSAM"/>
</dbReference>
<evidence type="ECO:0000256" key="5">
    <source>
        <dbReference type="ARBA" id="ARBA00023004"/>
    </source>
</evidence>
<dbReference type="InterPro" id="IPR058240">
    <property type="entry name" value="rSAM_sf"/>
</dbReference>
<keyword evidence="3" id="KW-0949">S-adenosyl-L-methionine</keyword>
<dbReference type="PANTHER" id="PTHR43020">
    <property type="entry name" value="CDK5 REGULATORY SUBUNIT-ASSOCIATED PROTEIN 1"/>
    <property type="match status" value="1"/>
</dbReference>
<comment type="caution">
    <text evidence="9">The sequence shown here is derived from an EMBL/GenBank/DDBJ whole genome shotgun (WGS) entry which is preliminary data.</text>
</comment>
<dbReference type="InterPro" id="IPR023404">
    <property type="entry name" value="rSAM_horseshoe"/>
</dbReference>
<evidence type="ECO:0000313" key="10">
    <source>
        <dbReference type="Proteomes" id="UP000034543"/>
    </source>
</evidence>
<evidence type="ECO:0000256" key="1">
    <source>
        <dbReference type="ARBA" id="ARBA00001966"/>
    </source>
</evidence>
<evidence type="ECO:0000256" key="4">
    <source>
        <dbReference type="ARBA" id="ARBA00022723"/>
    </source>
</evidence>
<proteinExistence type="predicted"/>
<reference evidence="9 10" key="1">
    <citation type="journal article" date="2015" name="Nature">
        <title>rRNA introns, odd ribosomes, and small enigmatic genomes across a large radiation of phyla.</title>
        <authorList>
            <person name="Brown C.T."/>
            <person name="Hug L.A."/>
            <person name="Thomas B.C."/>
            <person name="Sharon I."/>
            <person name="Castelle C.J."/>
            <person name="Singh A."/>
            <person name="Wilkins M.J."/>
            <person name="Williams K.H."/>
            <person name="Banfield J.F."/>
        </authorList>
    </citation>
    <scope>NUCLEOTIDE SEQUENCE [LARGE SCALE GENOMIC DNA]</scope>
</reference>
<dbReference type="GO" id="GO:0035597">
    <property type="term" value="F:tRNA-2-methylthio-N(6)-dimethylallyladenosine(37) synthase activity"/>
    <property type="evidence" value="ECO:0007669"/>
    <property type="project" value="TreeGrafter"/>
</dbReference>
<keyword evidence="2" id="KW-0004">4Fe-4S</keyword>
<dbReference type="InterPro" id="IPR006638">
    <property type="entry name" value="Elp3/MiaA/NifB-like_rSAM"/>
</dbReference>
<keyword evidence="5" id="KW-0408">Iron</keyword>
<dbReference type="PROSITE" id="PS01278">
    <property type="entry name" value="MTTASE_RADICAL"/>
    <property type="match status" value="1"/>
</dbReference>
<dbReference type="EMBL" id="LCFB01000038">
    <property type="protein sequence ID" value="KKS83487.1"/>
    <property type="molecule type" value="Genomic_DNA"/>
</dbReference>
<name>A0A0G1CD45_9BACT</name>
<dbReference type="Gene3D" id="3.40.50.12160">
    <property type="entry name" value="Methylthiotransferase, N-terminal domain"/>
    <property type="match status" value="1"/>
</dbReference>
<dbReference type="PROSITE" id="PS51449">
    <property type="entry name" value="MTTASE_N"/>
    <property type="match status" value="1"/>
</dbReference>
<dbReference type="SUPFAM" id="SSF102114">
    <property type="entry name" value="Radical SAM enzymes"/>
    <property type="match status" value="2"/>
</dbReference>
<sequence>MNYFIVTFGCQANKADSERIAGMLENRGMVAATTIEEAEHIVINTCMIREKAENRVYGLVNNLTKIKDQSIRQAQDKKSKTKMTNKNEKIKVPKIVVTGCMVGMAVRDQTGNFFKKIRAAMPGVDEFLPIEEVGFDSAPLRTNRIHAWVPISNGCNNFCAFCVVPFTRGREISRPFHEIIDEVVHLAHSEYTEVTLIGQNVNSYGSDLILGKQNVHVLRDISAGTFFQKKAAATDSKSVIPFVGYKLPNGARVNPVFVKHLGRLRIPTLFPFLLEEICKIKSLEKVDFISSNPWDFSDELIETIAKNKKITRHIHLPIQSGDNEVLKRMNRWYTREEYLALVKKIKTAIPEMTFSTDIIVGFCGETEAQFANTVDLVHQVGFSKAYVAMYSDRPMTAAHKAYQDDVPYPEKKRRWLLLDELINQKNLKAGTYTVDRFTNKTKNSLTSLSL</sequence>
<dbReference type="Pfam" id="PF04055">
    <property type="entry name" value="Radical_SAM"/>
    <property type="match status" value="1"/>
</dbReference>